<dbReference type="Pfam" id="PF00078">
    <property type="entry name" value="RVT_1"/>
    <property type="match status" value="1"/>
</dbReference>
<proteinExistence type="inferred from homology"/>
<dbReference type="GO" id="GO:0004523">
    <property type="term" value="F:RNA-DNA hybrid ribonuclease activity"/>
    <property type="evidence" value="ECO:0007669"/>
    <property type="project" value="UniProtKB-EC"/>
</dbReference>
<evidence type="ECO:0000256" key="3">
    <source>
        <dbReference type="SAM" id="MobiDB-lite"/>
    </source>
</evidence>
<sequence>MHSVSNPSTRRPDAVSSNQNLVFPRVLKQRIHLGDLPHLQTNSPGKTVSGPRGFIPPATDRSASHNTPTPGPFDSAMIQFARHPHRYRGVLVTSVRGENAAVLHAEVAILLAKDAIETVPSAEMKKGFYSPYFIVPTKGGGLRPILDLRVLNRALHKLPFKMLTLKHILICVRAQDWEVGIRILNYLDDWLILAHSQDIVCTHRDVVLNHLARLGLRVNWEKSKLSPVQSISFLGVELDLVSMTARLSQDRAQALKLRTAAPLKHFQRLLGHMASSAAVTPLGLMYMRPLKYWLHTLIPRWAWWLGMYRVNVTPLCRKNFSHFEDISFL</sequence>
<evidence type="ECO:0000259" key="4">
    <source>
        <dbReference type="Pfam" id="PF00078"/>
    </source>
</evidence>
<dbReference type="EMBL" id="JAMKFB020000308">
    <property type="protein sequence ID" value="KAL0149969.1"/>
    <property type="molecule type" value="Genomic_DNA"/>
</dbReference>
<reference evidence="5 6" key="1">
    <citation type="submission" date="2024-05" db="EMBL/GenBank/DDBJ databases">
        <title>Genome sequencing and assembly of Indian major carp, Cirrhinus mrigala (Hamilton, 1822).</title>
        <authorList>
            <person name="Mohindra V."/>
            <person name="Chowdhury L.M."/>
            <person name="Lal K."/>
            <person name="Jena J.K."/>
        </authorList>
    </citation>
    <scope>NUCLEOTIDE SEQUENCE [LARGE SCALE GENOMIC DNA]</scope>
    <source>
        <strain evidence="5">CM1030</strain>
        <tissue evidence="5">Blood</tissue>
    </source>
</reference>
<dbReference type="SUPFAM" id="SSF56672">
    <property type="entry name" value="DNA/RNA polymerases"/>
    <property type="match status" value="1"/>
</dbReference>
<feature type="non-terminal residue" evidence="5">
    <location>
        <position position="329"/>
    </location>
</feature>
<accession>A0ABD0MIF8</accession>
<comment type="similarity">
    <text evidence="1">Belongs to the beta type-B retroviral polymerase family. HERV class-II K(HML-2) pol subfamily.</text>
</comment>
<dbReference type="PANTHER" id="PTHR33050:SF7">
    <property type="entry name" value="RIBONUCLEASE H"/>
    <property type="match status" value="1"/>
</dbReference>
<evidence type="ECO:0000256" key="2">
    <source>
        <dbReference type="ARBA" id="ARBA00012180"/>
    </source>
</evidence>
<name>A0ABD0MIF8_CIRMR</name>
<dbReference type="EC" id="3.1.26.4" evidence="2"/>
<evidence type="ECO:0000313" key="5">
    <source>
        <dbReference type="EMBL" id="KAL0149969.1"/>
    </source>
</evidence>
<keyword evidence="6" id="KW-1185">Reference proteome</keyword>
<dbReference type="Gene3D" id="3.30.70.270">
    <property type="match status" value="1"/>
</dbReference>
<dbReference type="InterPro" id="IPR043128">
    <property type="entry name" value="Rev_trsase/Diguanyl_cyclase"/>
</dbReference>
<dbReference type="InterPro" id="IPR052055">
    <property type="entry name" value="Hepadnavirus_pol/RT"/>
</dbReference>
<feature type="region of interest" description="Disordered" evidence="3">
    <location>
        <begin position="36"/>
        <end position="70"/>
    </location>
</feature>
<dbReference type="InterPro" id="IPR000477">
    <property type="entry name" value="RT_dom"/>
</dbReference>
<dbReference type="Proteomes" id="UP001529510">
    <property type="component" value="Unassembled WGS sequence"/>
</dbReference>
<protein>
    <recommendedName>
        <fullName evidence="2">ribonuclease H</fullName>
        <ecNumber evidence="2">3.1.26.4</ecNumber>
    </recommendedName>
</protein>
<evidence type="ECO:0000313" key="6">
    <source>
        <dbReference type="Proteomes" id="UP001529510"/>
    </source>
</evidence>
<dbReference type="PANTHER" id="PTHR33050">
    <property type="entry name" value="REVERSE TRANSCRIPTASE DOMAIN-CONTAINING PROTEIN"/>
    <property type="match status" value="1"/>
</dbReference>
<organism evidence="5 6">
    <name type="scientific">Cirrhinus mrigala</name>
    <name type="common">Mrigala</name>
    <dbReference type="NCBI Taxonomy" id="683832"/>
    <lineage>
        <taxon>Eukaryota</taxon>
        <taxon>Metazoa</taxon>
        <taxon>Chordata</taxon>
        <taxon>Craniata</taxon>
        <taxon>Vertebrata</taxon>
        <taxon>Euteleostomi</taxon>
        <taxon>Actinopterygii</taxon>
        <taxon>Neopterygii</taxon>
        <taxon>Teleostei</taxon>
        <taxon>Ostariophysi</taxon>
        <taxon>Cypriniformes</taxon>
        <taxon>Cyprinidae</taxon>
        <taxon>Labeoninae</taxon>
        <taxon>Labeonini</taxon>
        <taxon>Cirrhinus</taxon>
    </lineage>
</organism>
<dbReference type="InterPro" id="IPR043502">
    <property type="entry name" value="DNA/RNA_pol_sf"/>
</dbReference>
<comment type="caution">
    <text evidence="5">The sequence shown here is derived from an EMBL/GenBank/DDBJ whole genome shotgun (WGS) entry which is preliminary data.</text>
</comment>
<evidence type="ECO:0000256" key="1">
    <source>
        <dbReference type="ARBA" id="ARBA00010879"/>
    </source>
</evidence>
<dbReference type="AlphaFoldDB" id="A0ABD0MIF8"/>
<gene>
    <name evidence="5" type="ORF">M9458_054628</name>
</gene>
<feature type="domain" description="Reverse transcriptase" evidence="4">
    <location>
        <begin position="175"/>
        <end position="238"/>
    </location>
</feature>